<sequence>MRNLKKITKIQLKSIKGGSDYMCPDFLASTCIQWCGLTRWQQEYCPNAMEEIVPCAC</sequence>
<dbReference type="STRING" id="373668.SAMN05421786_10726"/>
<accession>A0A1N7PZQ0</accession>
<keyword evidence="2" id="KW-1185">Reference proteome</keyword>
<evidence type="ECO:0000313" key="2">
    <source>
        <dbReference type="Proteomes" id="UP000186744"/>
    </source>
</evidence>
<dbReference type="InterPro" id="IPR058074">
    <property type="entry name" value="Bacteriocin-like"/>
</dbReference>
<reference evidence="2" key="1">
    <citation type="submission" date="2017-01" db="EMBL/GenBank/DDBJ databases">
        <authorList>
            <person name="Varghese N."/>
            <person name="Submissions S."/>
        </authorList>
    </citation>
    <scope>NUCLEOTIDE SEQUENCE [LARGE SCALE GENOMIC DNA]</scope>
    <source>
        <strain evidence="2">DSM 18017</strain>
    </source>
</reference>
<protein>
    <recommendedName>
        <fullName evidence="3">Bacteriocin-type signal sequence-containing protein</fullName>
    </recommendedName>
</protein>
<dbReference type="EMBL" id="FTOL01000007">
    <property type="protein sequence ID" value="SIT16113.1"/>
    <property type="molecule type" value="Genomic_DNA"/>
</dbReference>
<name>A0A1N7PZQ0_9FLAO</name>
<organism evidence="1 2">
    <name type="scientific">Chryseobacterium ureilyticum</name>
    <dbReference type="NCBI Taxonomy" id="373668"/>
    <lineage>
        <taxon>Bacteria</taxon>
        <taxon>Pseudomonadati</taxon>
        <taxon>Bacteroidota</taxon>
        <taxon>Flavobacteriia</taxon>
        <taxon>Flavobacteriales</taxon>
        <taxon>Weeksellaceae</taxon>
        <taxon>Chryseobacterium group</taxon>
        <taxon>Chryseobacterium</taxon>
    </lineage>
</organism>
<dbReference type="RefSeq" id="WP_167370007.1">
    <property type="nucleotide sequence ID" value="NZ_FTOL01000007.1"/>
</dbReference>
<evidence type="ECO:0008006" key="3">
    <source>
        <dbReference type="Google" id="ProtNLM"/>
    </source>
</evidence>
<gene>
    <name evidence="1" type="ORF">SAMN05421786_10726</name>
</gene>
<dbReference type="NCBIfam" id="NF047798">
    <property type="entry name" value="leader_Chryseo"/>
    <property type="match status" value="1"/>
</dbReference>
<proteinExistence type="predicted"/>
<dbReference type="AlphaFoldDB" id="A0A1N7PZQ0"/>
<evidence type="ECO:0000313" key="1">
    <source>
        <dbReference type="EMBL" id="SIT16113.1"/>
    </source>
</evidence>
<dbReference type="Proteomes" id="UP000186744">
    <property type="component" value="Unassembled WGS sequence"/>
</dbReference>